<evidence type="ECO:0000256" key="4">
    <source>
        <dbReference type="ARBA" id="ARBA00022989"/>
    </source>
</evidence>
<keyword evidence="3 8" id="KW-0812">Transmembrane</keyword>
<sequence length="998" mass="114959">MKPYQSQTVRLFNRLYNAKPFFWYGLPMRLITNGNNLHIEKSGKLSHTIMPLIFSFIGMIFLGFVTLVRIANPVSTSMGRFSIMVQKWLILMYGIYFFLFLMNLLGYNDIMIHICNLTDQYIEELGKAVPAQRKIIRRPDLLNYTLRLFVWAGFILPPPMVLVFLLLRMRSSTTLASFIASKFHWVYTWVPPSVMAVLKLAGFLVSYVWLLISVMDLFRCFILLGIVAIMAVQFYKNLIDLGDAYFDRVLSLGKQSDMEHFKVHHHLAILNGIAATINKLGSFIAIMIVGTFSVGFVYVVIRFHSIIPTAFLLICGLGIFITVYIQLLICNYSEYINDKSKSLLRKYKAGLAIVGNVRKRKEMAKLIKSLKPFVLAVGIGEITLLFLDREKKKTEFVTALFWPGLFYIPQVKHIDDVVTVFKQSEGSFELCLQTQGKPPLPDNMQCKLSRNVILEEITKLRLPPKDWQIPYGEVNSQRLNLIPTQSDPFDRARNESIEVQLAQYVYQKTNATIFTCKDLPCERFLINYFPGISRKILTVGDVHFYDPVVTTGYSGYQFLTCHTQSIFTLEFYIKPFQPEIWLGLFLCLGLLTFIMTVWMPFKFEKEQETRRGTFSPWIYLLASIFEESASVPSIIEIQYFFRIVLGFWSLVSVVLTNGYNGIMIEDFVAPVKHQPPQQFTDLICGTEYYEWISVLKSYQAGTLNTAKWNEFRMGFFDKRVKFWSNRTNSLPMRNDMPKISNDCFRLLSRIDMDLVTPEYEFLHFVTQIWFLGQVYDDRWADISSSDVSNLLLLLHLANFKFAYTPQHGNISRYGAENLNVLDAMVEADVINCGRTVLISKSNMINAEYDYLSGRYPATTFYKGKQILEANQQGWLFFHAGSSKVPLYYKFILEAGVYAKLDEEIRARKVRYRISPEKVNTTLLNQGMIMSEGVASLFYICLVVISLSLLCFVGEGWHLILRQITIIFGHIRETRKAKNSGPGNFILIGTKVSSKEHNN</sequence>
<evidence type="ECO:0000313" key="9">
    <source>
        <dbReference type="EMBL" id="OXA55057.1"/>
    </source>
</evidence>
<feature type="transmembrane region" description="Helical" evidence="8">
    <location>
        <begin position="932"/>
        <end position="952"/>
    </location>
</feature>
<evidence type="ECO:0000313" key="10">
    <source>
        <dbReference type="Proteomes" id="UP000198287"/>
    </source>
</evidence>
<comment type="caution">
    <text evidence="9">The sequence shown here is derived from an EMBL/GenBank/DDBJ whole genome shotgun (WGS) entry which is preliminary data.</text>
</comment>
<dbReference type="PANTHER" id="PTHR42643:SF35">
    <property type="entry name" value="IONOTROPIC RECEPTOR 68A, ISOFORM A"/>
    <property type="match status" value="1"/>
</dbReference>
<evidence type="ECO:0000256" key="6">
    <source>
        <dbReference type="ARBA" id="ARBA00023170"/>
    </source>
</evidence>
<dbReference type="Proteomes" id="UP000198287">
    <property type="component" value="Unassembled WGS sequence"/>
</dbReference>
<dbReference type="InterPro" id="IPR052192">
    <property type="entry name" value="Insect_Ionotropic_Sensory_Rcpt"/>
</dbReference>
<feature type="transmembrane region" description="Helical" evidence="8">
    <location>
        <begin position="88"/>
        <end position="107"/>
    </location>
</feature>
<protein>
    <submittedName>
        <fullName evidence="9">Uncharacterized protein</fullName>
    </submittedName>
</protein>
<evidence type="ECO:0000256" key="5">
    <source>
        <dbReference type="ARBA" id="ARBA00023136"/>
    </source>
</evidence>
<feature type="transmembrane region" description="Helical" evidence="8">
    <location>
        <begin position="217"/>
        <end position="235"/>
    </location>
</feature>
<dbReference type="AlphaFoldDB" id="A0A226EDD2"/>
<feature type="transmembrane region" description="Helical" evidence="8">
    <location>
        <begin position="49"/>
        <end position="68"/>
    </location>
</feature>
<feature type="transmembrane region" description="Helical" evidence="8">
    <location>
        <begin position="580"/>
        <end position="601"/>
    </location>
</feature>
<keyword evidence="4 8" id="KW-1133">Transmembrane helix</keyword>
<dbReference type="PANTHER" id="PTHR42643">
    <property type="entry name" value="IONOTROPIC RECEPTOR 20A-RELATED"/>
    <property type="match status" value="1"/>
</dbReference>
<proteinExistence type="predicted"/>
<reference evidence="9 10" key="1">
    <citation type="submission" date="2015-12" db="EMBL/GenBank/DDBJ databases">
        <title>The genome of Folsomia candida.</title>
        <authorList>
            <person name="Faddeeva A."/>
            <person name="Derks M.F."/>
            <person name="Anvar Y."/>
            <person name="Smit S."/>
            <person name="Van Straalen N."/>
            <person name="Roelofs D."/>
        </authorList>
    </citation>
    <scope>NUCLEOTIDE SEQUENCE [LARGE SCALE GENOMIC DNA]</scope>
    <source>
        <strain evidence="9 10">VU population</strain>
        <tissue evidence="9">Whole body</tissue>
    </source>
</reference>
<dbReference type="Gene3D" id="1.10.287.70">
    <property type="match status" value="1"/>
</dbReference>
<feature type="transmembrane region" description="Helical" evidence="8">
    <location>
        <begin position="187"/>
        <end position="210"/>
    </location>
</feature>
<evidence type="ECO:0000256" key="2">
    <source>
        <dbReference type="ARBA" id="ARBA00022475"/>
    </source>
</evidence>
<organism evidence="9 10">
    <name type="scientific">Folsomia candida</name>
    <name type="common">Springtail</name>
    <dbReference type="NCBI Taxonomy" id="158441"/>
    <lineage>
        <taxon>Eukaryota</taxon>
        <taxon>Metazoa</taxon>
        <taxon>Ecdysozoa</taxon>
        <taxon>Arthropoda</taxon>
        <taxon>Hexapoda</taxon>
        <taxon>Collembola</taxon>
        <taxon>Entomobryomorpha</taxon>
        <taxon>Isotomoidea</taxon>
        <taxon>Isotomidae</taxon>
        <taxon>Proisotominae</taxon>
        <taxon>Folsomia</taxon>
    </lineage>
</organism>
<evidence type="ECO:0000256" key="8">
    <source>
        <dbReference type="SAM" id="Phobius"/>
    </source>
</evidence>
<keyword evidence="10" id="KW-1185">Reference proteome</keyword>
<evidence type="ECO:0000256" key="7">
    <source>
        <dbReference type="ARBA" id="ARBA00023180"/>
    </source>
</evidence>
<name>A0A226EDD2_FOLCA</name>
<keyword evidence="7" id="KW-0325">Glycoprotein</keyword>
<feature type="transmembrane region" description="Helical" evidence="8">
    <location>
        <begin position="310"/>
        <end position="329"/>
    </location>
</feature>
<dbReference type="GO" id="GO:0005886">
    <property type="term" value="C:plasma membrane"/>
    <property type="evidence" value="ECO:0007669"/>
    <property type="project" value="UniProtKB-SubCell"/>
</dbReference>
<dbReference type="EMBL" id="LNIX01000005">
    <property type="protein sequence ID" value="OXA55057.1"/>
    <property type="molecule type" value="Genomic_DNA"/>
</dbReference>
<feature type="transmembrane region" description="Helical" evidence="8">
    <location>
        <begin position="639"/>
        <end position="659"/>
    </location>
</feature>
<keyword evidence="6" id="KW-0675">Receptor</keyword>
<keyword evidence="5 8" id="KW-0472">Membrane</keyword>
<comment type="subcellular location">
    <subcellularLocation>
        <location evidence="1">Cell membrane</location>
        <topology evidence="1">Multi-pass membrane protein</topology>
    </subcellularLocation>
</comment>
<feature type="transmembrane region" description="Helical" evidence="8">
    <location>
        <begin position="144"/>
        <end position="167"/>
    </location>
</feature>
<evidence type="ECO:0000256" key="3">
    <source>
        <dbReference type="ARBA" id="ARBA00022692"/>
    </source>
</evidence>
<feature type="transmembrane region" description="Helical" evidence="8">
    <location>
        <begin position="280"/>
        <end position="301"/>
    </location>
</feature>
<accession>A0A226EDD2</accession>
<gene>
    <name evidence="9" type="ORF">Fcan01_10161</name>
</gene>
<evidence type="ECO:0000256" key="1">
    <source>
        <dbReference type="ARBA" id="ARBA00004651"/>
    </source>
</evidence>
<keyword evidence="2" id="KW-1003">Cell membrane</keyword>